<proteinExistence type="predicted"/>
<dbReference type="InterPro" id="IPR000477">
    <property type="entry name" value="RT_dom"/>
</dbReference>
<dbReference type="Gene3D" id="3.30.70.270">
    <property type="match status" value="2"/>
</dbReference>
<comment type="caution">
    <text evidence="2">The sequence shown here is derived from an EMBL/GenBank/DDBJ whole genome shotgun (WGS) entry which is preliminary data.</text>
</comment>
<dbReference type="PANTHER" id="PTHR37984:SF13">
    <property type="entry name" value="RIBONUCLEASE H"/>
    <property type="match status" value="1"/>
</dbReference>
<dbReference type="EMBL" id="BMAT01011171">
    <property type="protein sequence ID" value="GFR67984.1"/>
    <property type="molecule type" value="Genomic_DNA"/>
</dbReference>
<keyword evidence="3" id="KW-1185">Reference proteome</keyword>
<reference evidence="2 3" key="1">
    <citation type="journal article" date="2021" name="Elife">
        <title>Chloroplast acquisition without the gene transfer in kleptoplastic sea slugs, Plakobranchus ocellatus.</title>
        <authorList>
            <person name="Maeda T."/>
            <person name="Takahashi S."/>
            <person name="Yoshida T."/>
            <person name="Shimamura S."/>
            <person name="Takaki Y."/>
            <person name="Nagai Y."/>
            <person name="Toyoda A."/>
            <person name="Suzuki Y."/>
            <person name="Arimoto A."/>
            <person name="Ishii H."/>
            <person name="Satoh N."/>
            <person name="Nishiyama T."/>
            <person name="Hasebe M."/>
            <person name="Maruyama T."/>
            <person name="Minagawa J."/>
            <person name="Obokata J."/>
            <person name="Shigenobu S."/>
        </authorList>
    </citation>
    <scope>NUCLEOTIDE SEQUENCE [LARGE SCALE GENOMIC DNA]</scope>
</reference>
<gene>
    <name evidence="2" type="ORF">ElyMa_005597200</name>
</gene>
<dbReference type="InterPro" id="IPR043128">
    <property type="entry name" value="Rev_trsase/Diguanyl_cyclase"/>
</dbReference>
<dbReference type="SUPFAM" id="SSF56672">
    <property type="entry name" value="DNA/RNA polymerases"/>
    <property type="match status" value="1"/>
</dbReference>
<evidence type="ECO:0000313" key="3">
    <source>
        <dbReference type="Proteomes" id="UP000762676"/>
    </source>
</evidence>
<dbReference type="AlphaFoldDB" id="A0AAV4F4P6"/>
<dbReference type="Proteomes" id="UP000762676">
    <property type="component" value="Unassembled WGS sequence"/>
</dbReference>
<feature type="domain" description="Reverse transcriptase" evidence="1">
    <location>
        <begin position="33"/>
        <end position="90"/>
    </location>
</feature>
<dbReference type="InterPro" id="IPR050951">
    <property type="entry name" value="Retrovirus_Pol_polyprotein"/>
</dbReference>
<accession>A0AAV4F4P6</accession>
<name>A0AAV4F4P6_9GAST</name>
<evidence type="ECO:0000259" key="1">
    <source>
        <dbReference type="Pfam" id="PF00078"/>
    </source>
</evidence>
<evidence type="ECO:0000313" key="2">
    <source>
        <dbReference type="EMBL" id="GFR67984.1"/>
    </source>
</evidence>
<protein>
    <submittedName>
        <fullName evidence="2">Pol polyprotein</fullName>
    </submittedName>
</protein>
<dbReference type="InterPro" id="IPR043502">
    <property type="entry name" value="DNA/RNA_pol_sf"/>
</dbReference>
<dbReference type="Pfam" id="PF00078">
    <property type="entry name" value="RVT_1"/>
    <property type="match status" value="1"/>
</dbReference>
<organism evidence="2 3">
    <name type="scientific">Elysia marginata</name>
    <dbReference type="NCBI Taxonomy" id="1093978"/>
    <lineage>
        <taxon>Eukaryota</taxon>
        <taxon>Metazoa</taxon>
        <taxon>Spiralia</taxon>
        <taxon>Lophotrochozoa</taxon>
        <taxon>Mollusca</taxon>
        <taxon>Gastropoda</taxon>
        <taxon>Heterobranchia</taxon>
        <taxon>Euthyneura</taxon>
        <taxon>Panpulmonata</taxon>
        <taxon>Sacoglossa</taxon>
        <taxon>Placobranchoidea</taxon>
        <taxon>Plakobranchidae</taxon>
        <taxon>Elysia</taxon>
    </lineage>
</organism>
<sequence>MRRKALVLDKTTPTLEHLKFFSAPWRVYYFRHVLGYVNYLDDVYVTGKNNEEHLDNLAKVLAICREKGISLRKDKCEFMQQDVTLVGYRLNKHGILPLDEEIQAIRDAPTSRNTQELRSFLGLINYYGKSIE</sequence>
<dbReference type="PANTHER" id="PTHR37984">
    <property type="entry name" value="PROTEIN CBG26694"/>
    <property type="match status" value="1"/>
</dbReference>